<proteinExistence type="predicted"/>
<dbReference type="NCBIfam" id="TIGR00553">
    <property type="entry name" value="pabB"/>
    <property type="match status" value="1"/>
</dbReference>
<dbReference type="PANTHER" id="PTHR11236:SF50">
    <property type="entry name" value="AMINODEOXYCHORISMATE SYNTHASE COMPONENT 1"/>
    <property type="match status" value="1"/>
</dbReference>
<organism evidence="3 4">
    <name type="scientific">Devosia rhodophyticola</name>
    <dbReference type="NCBI Taxonomy" id="3026423"/>
    <lineage>
        <taxon>Bacteria</taxon>
        <taxon>Pseudomonadati</taxon>
        <taxon>Pseudomonadota</taxon>
        <taxon>Alphaproteobacteria</taxon>
        <taxon>Hyphomicrobiales</taxon>
        <taxon>Devosiaceae</taxon>
        <taxon>Devosia</taxon>
    </lineage>
</organism>
<dbReference type="InterPro" id="IPR036038">
    <property type="entry name" value="Aminotransferase-like"/>
</dbReference>
<keyword evidence="3" id="KW-0808">Transferase</keyword>
<keyword evidence="3" id="KW-0032">Aminotransferase</keyword>
<sequence>MFTRPEEILCAHDVSGARAALARLEQAQAEGLWAAGYLAYELGYLFEERLLHLLPQKSATPLLWLGLYQIPQKFDRDGALGWLDAEADATLPGRAKNIRPSWDQTDYGEAFEAIKSYIAAGDVYQINLTFKTLFELEGSPIALYRNLVRQQNVSYGALIATQNRTILSRSPELFVANTAGTLTARPMKGTRPRGRSLAEDALDRSALANDPKNRAENLMITDLLRNDLGRIAEIGSVQVSDLFTVETYRSLHTMTSGIAAKMRPGLRTTEILANLFPCGSITGAPKVRAMEIIAALEAGPRGLYSGAIGYFAPDGDFCLNVAIRTLVIDQDGRGQIGIGGGIVADSVLADEYDEALLKMKFLTDPPTPVALIETLRWDAENGYALLERHLDRLVASCSYFQIECDREKIEKLLEESARDYVGTMRVRLLLDERAGPSVSAVPLPPNSPVFRFTLAPEPLNSASIWLAHKTTNRAFYDQPRISAAKELGVDEVVFCNEKGELTEGSITNIFIRRAGILLTPPLTAGLLPGTLRADLLASGRAREARLTPTDLRQSDQIYLGNSVRGLLVAEFVEKTKAS</sequence>
<reference evidence="3 4" key="1">
    <citation type="submission" date="2023-02" db="EMBL/GenBank/DDBJ databases">
        <title>Devosia chondri sp. nov., isolated from the phycosphere of marine algae.</title>
        <authorList>
            <person name="Kim J.M."/>
            <person name="Lee J.K."/>
            <person name="Choi B.J."/>
            <person name="Bayburt H."/>
            <person name="Jeon C.O."/>
        </authorList>
    </citation>
    <scope>NUCLEOTIDE SEQUENCE [LARGE SCALE GENOMIC DNA]</scope>
    <source>
        <strain evidence="3 4">G2-5</strain>
    </source>
</reference>
<dbReference type="PANTHER" id="PTHR11236">
    <property type="entry name" value="AMINOBENZOATE/ANTHRANILATE SYNTHASE"/>
    <property type="match status" value="1"/>
</dbReference>
<dbReference type="Pfam" id="PF01063">
    <property type="entry name" value="Aminotran_4"/>
    <property type="match status" value="1"/>
</dbReference>
<protein>
    <recommendedName>
        <fullName evidence="1">Probable branched-chain-amino-acid aminotransferase</fullName>
    </recommendedName>
</protein>
<name>A0ABY7Z185_9HYPH</name>
<dbReference type="InterPro" id="IPR019999">
    <property type="entry name" value="Anth_synth_I-like"/>
</dbReference>
<dbReference type="SUPFAM" id="SSF56752">
    <property type="entry name" value="D-aminoacid aminotransferase-like PLP-dependent enzymes"/>
    <property type="match status" value="1"/>
</dbReference>
<evidence type="ECO:0000313" key="3">
    <source>
        <dbReference type="EMBL" id="WDR07349.1"/>
    </source>
</evidence>
<dbReference type="InterPro" id="IPR043132">
    <property type="entry name" value="BCAT-like_C"/>
</dbReference>
<dbReference type="InterPro" id="IPR043131">
    <property type="entry name" value="BCAT-like_N"/>
</dbReference>
<keyword evidence="4" id="KW-1185">Reference proteome</keyword>
<dbReference type="EMBL" id="CP118247">
    <property type="protein sequence ID" value="WDR07349.1"/>
    <property type="molecule type" value="Genomic_DNA"/>
</dbReference>
<dbReference type="Proteomes" id="UP001222118">
    <property type="component" value="Chromosome"/>
</dbReference>
<dbReference type="GO" id="GO:0046820">
    <property type="term" value="F:4-amino-4-deoxychorismate synthase activity"/>
    <property type="evidence" value="ECO:0007669"/>
    <property type="project" value="UniProtKB-EC"/>
</dbReference>
<dbReference type="InterPro" id="IPR015890">
    <property type="entry name" value="Chorismate_C"/>
</dbReference>
<dbReference type="Pfam" id="PF00425">
    <property type="entry name" value="Chorismate_bind"/>
    <property type="match status" value="1"/>
</dbReference>
<dbReference type="Gene3D" id="3.20.10.10">
    <property type="entry name" value="D-amino Acid Aminotransferase, subunit A, domain 2"/>
    <property type="match status" value="1"/>
</dbReference>
<gene>
    <name evidence="3" type="primary">pabB</name>
    <name evidence="3" type="ORF">PSQ90_08000</name>
</gene>
<dbReference type="RefSeq" id="WP_282212862.1">
    <property type="nucleotide sequence ID" value="NZ_CP118247.1"/>
</dbReference>
<dbReference type="SUPFAM" id="SSF56322">
    <property type="entry name" value="ADC synthase"/>
    <property type="match status" value="1"/>
</dbReference>
<accession>A0ABY7Z185</accession>
<dbReference type="Gene3D" id="3.60.120.10">
    <property type="entry name" value="Anthranilate synthase"/>
    <property type="match status" value="1"/>
</dbReference>
<dbReference type="InterPro" id="IPR001544">
    <property type="entry name" value="Aminotrans_IV"/>
</dbReference>
<dbReference type="Gene3D" id="3.30.470.10">
    <property type="match status" value="1"/>
</dbReference>
<feature type="domain" description="Chorismate-utilising enzyme C-terminal" evidence="2">
    <location>
        <begin position="104"/>
        <end position="358"/>
    </location>
</feature>
<dbReference type="InterPro" id="IPR005801">
    <property type="entry name" value="ADC_synthase"/>
</dbReference>
<evidence type="ECO:0000256" key="1">
    <source>
        <dbReference type="ARBA" id="ARBA00014472"/>
    </source>
</evidence>
<dbReference type="PRINTS" id="PR00095">
    <property type="entry name" value="ANTSNTHASEI"/>
</dbReference>
<dbReference type="InterPro" id="IPR005802">
    <property type="entry name" value="ADC_synth_comp_1"/>
</dbReference>
<evidence type="ECO:0000313" key="4">
    <source>
        <dbReference type="Proteomes" id="UP001222118"/>
    </source>
</evidence>
<evidence type="ECO:0000259" key="2">
    <source>
        <dbReference type="Pfam" id="PF00425"/>
    </source>
</evidence>